<protein>
    <recommendedName>
        <fullName evidence="2">Phage metallopeptidase domain-containing protein</fullName>
    </recommendedName>
</protein>
<gene>
    <name evidence="1" type="ORF">LCGC14_2428080</name>
</gene>
<evidence type="ECO:0000313" key="1">
    <source>
        <dbReference type="EMBL" id="KKL23169.1"/>
    </source>
</evidence>
<organism evidence="1">
    <name type="scientific">marine sediment metagenome</name>
    <dbReference type="NCBI Taxonomy" id="412755"/>
    <lineage>
        <taxon>unclassified sequences</taxon>
        <taxon>metagenomes</taxon>
        <taxon>ecological metagenomes</taxon>
    </lineage>
</organism>
<proteinExistence type="predicted"/>
<feature type="non-terminal residue" evidence="1">
    <location>
        <position position="142"/>
    </location>
</feature>
<dbReference type="EMBL" id="LAZR01037075">
    <property type="protein sequence ID" value="KKL23169.1"/>
    <property type="molecule type" value="Genomic_DNA"/>
</dbReference>
<reference evidence="1" key="1">
    <citation type="journal article" date="2015" name="Nature">
        <title>Complex archaea that bridge the gap between prokaryotes and eukaryotes.</title>
        <authorList>
            <person name="Spang A."/>
            <person name="Saw J.H."/>
            <person name="Jorgensen S.L."/>
            <person name="Zaremba-Niedzwiedzka K."/>
            <person name="Martijn J."/>
            <person name="Lind A.E."/>
            <person name="van Eijk R."/>
            <person name="Schleper C."/>
            <person name="Guy L."/>
            <person name="Ettema T.J."/>
        </authorList>
    </citation>
    <scope>NUCLEOTIDE SEQUENCE</scope>
</reference>
<sequence length="142" mass="15883">MRKAGDMRVWTCRTETQRKKLGAYFAGLCRNWASRTGVNHWDIDVVMEFGTGVTQEHRDLLEGGGGGLTISNPTYERATIYLCALDEDAHWTQREIEEIAAHEVVHILLSPVTNSFSGEGDDFLRTRTVESVVARTSRALLG</sequence>
<name>A0A0F9BMS1_9ZZZZ</name>
<accession>A0A0F9BMS1</accession>
<dbReference type="AlphaFoldDB" id="A0A0F9BMS1"/>
<evidence type="ECO:0008006" key="2">
    <source>
        <dbReference type="Google" id="ProtNLM"/>
    </source>
</evidence>
<comment type="caution">
    <text evidence="1">The sequence shown here is derived from an EMBL/GenBank/DDBJ whole genome shotgun (WGS) entry which is preliminary data.</text>
</comment>